<organismHost>
    <name type="scientific">Paramecium bursaria</name>
    <dbReference type="NCBI Taxonomy" id="74790"/>
</organismHost>
<accession>A7IV83</accession>
<reference evidence="1 2" key="1">
    <citation type="journal article" date="2007" name="Virology">
        <title>Sequence and annotation of the 314-kb MT325 and the 321-kb FR483 viruses that infect Chlorella Pbi.</title>
        <authorList>
            <person name="Fitzgerald L.A."/>
            <person name="Graves M.V."/>
            <person name="Li X."/>
            <person name="Feldblyum T."/>
            <person name="Hartigan J."/>
            <person name="Van Etten J.L."/>
        </authorList>
    </citation>
    <scope>NUCLEOTIDE SEQUENCE [LARGE SCALE GENOMIC DNA]</scope>
    <source>
        <strain evidence="1 2">MT325</strain>
    </source>
</reference>
<organism evidence="1 2">
    <name type="scientific">Paramecium bursaria Chlorella virus MT325</name>
    <name type="common">PBCV-MT325</name>
    <dbReference type="NCBI Taxonomy" id="346932"/>
    <lineage>
        <taxon>Viruses</taxon>
        <taxon>Varidnaviria</taxon>
        <taxon>Bamfordvirae</taxon>
        <taxon>Nucleocytoviricota</taxon>
        <taxon>Megaviricetes</taxon>
        <taxon>Algavirales</taxon>
        <taxon>Phycodnaviridae</taxon>
        <taxon>Chlorovirus</taxon>
        <taxon>Chlorovirus conductrix</taxon>
        <taxon>Paramecium bursaria Chlorella virus A1</taxon>
    </lineage>
</organism>
<gene>
    <name evidence="1" type="primary">m703L</name>
    <name evidence="1" type="ORF">MT325_m703L</name>
</gene>
<proteinExistence type="predicted"/>
<evidence type="ECO:0000313" key="1">
    <source>
        <dbReference type="EMBL" id="ABT14257.1"/>
    </source>
</evidence>
<evidence type="ECO:0000313" key="2">
    <source>
        <dbReference type="Proteomes" id="UP000246715"/>
    </source>
</evidence>
<dbReference type="EMBL" id="DQ491001">
    <property type="protein sequence ID" value="ABT14257.1"/>
    <property type="molecule type" value="Genomic_DNA"/>
</dbReference>
<name>A7IV83_PBCVM</name>
<protein>
    <submittedName>
        <fullName evidence="1">Uncharacterized protein m703L</fullName>
    </submittedName>
</protein>
<sequence length="140" mass="15928">MEACRNNILWEMVKGMAWEMVKGMVLEMVWVWETALEMVLEMVWVWETALEMARELVLEMVRGLACFCLLCSHQRSSKTPPGLPLRLRTHVDLLCHLGEGKNCPLPTTTTGRTRGIHSFGGAGIASHRYRWGGLQDPNIF</sequence>
<dbReference type="Proteomes" id="UP000246715">
    <property type="component" value="Segment"/>
</dbReference>